<feature type="region of interest" description="Disordered" evidence="1">
    <location>
        <begin position="1139"/>
        <end position="1164"/>
    </location>
</feature>
<feature type="region of interest" description="Disordered" evidence="1">
    <location>
        <begin position="1824"/>
        <end position="1897"/>
    </location>
</feature>
<feature type="region of interest" description="Disordered" evidence="1">
    <location>
        <begin position="1"/>
        <end position="58"/>
    </location>
</feature>
<dbReference type="Gene3D" id="1.25.40.10">
    <property type="entry name" value="Tetratricopeptide repeat domain"/>
    <property type="match status" value="5"/>
</dbReference>
<feature type="compositionally biased region" description="Basic and acidic residues" evidence="1">
    <location>
        <begin position="1848"/>
        <end position="1857"/>
    </location>
</feature>
<name>A0A8H8T2C5_9AGAM</name>
<dbReference type="SUPFAM" id="SSF81901">
    <property type="entry name" value="HCP-like"/>
    <property type="match status" value="1"/>
</dbReference>
<dbReference type="PANTHER" id="PTHR19959">
    <property type="entry name" value="KINESIN LIGHT CHAIN"/>
    <property type="match status" value="1"/>
</dbReference>
<feature type="compositionally biased region" description="Low complexity" evidence="1">
    <location>
        <begin position="1653"/>
        <end position="1669"/>
    </location>
</feature>
<reference evidence="3" key="1">
    <citation type="submission" date="2020-05" db="EMBL/GenBank/DDBJ databases">
        <title>Evolutionary and genomic comparisons of hybrid uninucleate and nonhybrid Rhizoctonia fungi.</title>
        <authorList>
            <person name="Li C."/>
            <person name="Chen X."/>
        </authorList>
    </citation>
    <scope>NUCLEOTIDE SEQUENCE</scope>
    <source>
        <strain evidence="3">AG-1 IA</strain>
    </source>
</reference>
<dbReference type="GeneID" id="67033047"/>
<feature type="region of interest" description="Disordered" evidence="1">
    <location>
        <begin position="1653"/>
        <end position="1682"/>
    </location>
</feature>
<accession>A0A8H8T2C5</accession>
<dbReference type="RefSeq" id="XP_043185929.1">
    <property type="nucleotide sequence ID" value="XM_043330584.1"/>
</dbReference>
<feature type="compositionally biased region" description="Polar residues" evidence="1">
    <location>
        <begin position="1828"/>
        <end position="1846"/>
    </location>
</feature>
<dbReference type="Pfam" id="PF12770">
    <property type="entry name" value="CHAT"/>
    <property type="match status" value="1"/>
</dbReference>
<evidence type="ECO:0000313" key="3">
    <source>
        <dbReference type="EMBL" id="QRW25692.1"/>
    </source>
</evidence>
<feature type="compositionally biased region" description="Polar residues" evidence="1">
    <location>
        <begin position="1783"/>
        <end position="1794"/>
    </location>
</feature>
<dbReference type="PANTHER" id="PTHR19959:SF119">
    <property type="entry name" value="FUNGAL LIPASE-LIKE DOMAIN-CONTAINING PROTEIN"/>
    <property type="match status" value="1"/>
</dbReference>
<feature type="compositionally biased region" description="Low complexity" evidence="1">
    <location>
        <begin position="1721"/>
        <end position="1739"/>
    </location>
</feature>
<dbReference type="InterPro" id="IPR024983">
    <property type="entry name" value="CHAT_dom"/>
</dbReference>
<dbReference type="EMBL" id="CP059671">
    <property type="protein sequence ID" value="QRW25692.1"/>
    <property type="molecule type" value="Genomic_DNA"/>
</dbReference>
<proteinExistence type="predicted"/>
<dbReference type="SUPFAM" id="SSF48452">
    <property type="entry name" value="TPR-like"/>
    <property type="match status" value="4"/>
</dbReference>
<dbReference type="Proteomes" id="UP000650533">
    <property type="component" value="Chromosome 14"/>
</dbReference>
<feature type="region of interest" description="Disordered" evidence="1">
    <location>
        <begin position="1764"/>
        <end position="1805"/>
    </location>
</feature>
<dbReference type="Gene3D" id="1.20.120.660">
    <property type="entry name" value="IL-4 antagonist (De novo design) like domain"/>
    <property type="match status" value="1"/>
</dbReference>
<evidence type="ECO:0000259" key="2">
    <source>
        <dbReference type="Pfam" id="PF12770"/>
    </source>
</evidence>
<feature type="domain" description="CHAT" evidence="2">
    <location>
        <begin position="1280"/>
        <end position="1543"/>
    </location>
</feature>
<evidence type="ECO:0000256" key="1">
    <source>
        <dbReference type="SAM" id="MobiDB-lite"/>
    </source>
</evidence>
<feature type="compositionally biased region" description="Polar residues" evidence="1">
    <location>
        <begin position="1"/>
        <end position="11"/>
    </location>
</feature>
<feature type="compositionally biased region" description="Low complexity" evidence="1">
    <location>
        <begin position="1146"/>
        <end position="1159"/>
    </location>
</feature>
<protein>
    <submittedName>
        <fullName evidence="3">Lysophospholipase nte1</fullName>
    </submittedName>
</protein>
<dbReference type="InterPro" id="IPR011990">
    <property type="entry name" value="TPR-like_helical_dom_sf"/>
</dbReference>
<dbReference type="KEGG" id="rsx:RhiXN_10768"/>
<gene>
    <name evidence="3" type="ORF">RhiXN_10768</name>
</gene>
<feature type="compositionally biased region" description="Polar residues" evidence="1">
    <location>
        <begin position="1861"/>
        <end position="1875"/>
    </location>
</feature>
<organism evidence="3 4">
    <name type="scientific">Rhizoctonia solani</name>
    <dbReference type="NCBI Taxonomy" id="456999"/>
    <lineage>
        <taxon>Eukaryota</taxon>
        <taxon>Fungi</taxon>
        <taxon>Dikarya</taxon>
        <taxon>Basidiomycota</taxon>
        <taxon>Agaricomycotina</taxon>
        <taxon>Agaricomycetes</taxon>
        <taxon>Cantharellales</taxon>
        <taxon>Ceratobasidiaceae</taxon>
        <taxon>Rhizoctonia</taxon>
    </lineage>
</organism>
<evidence type="ECO:0000313" key="4">
    <source>
        <dbReference type="Proteomes" id="UP000650533"/>
    </source>
</evidence>
<feature type="region of interest" description="Disordered" evidence="1">
    <location>
        <begin position="1569"/>
        <end position="1636"/>
    </location>
</feature>
<feature type="region of interest" description="Disordered" evidence="1">
    <location>
        <begin position="1694"/>
        <end position="1741"/>
    </location>
</feature>
<sequence length="1925" mass="211119">MLLSSYSTKPASATKHMHQKNQPDSCGAENEQPSSQEVVASHGETSDEGPERTMMPGSDTEDSIVAKVLLQPLGPATDSLQANMGHEMLSEKGTLYDIRFRNSGKLEEIEKAVGYHDRAPDLTPDVQPYLPDQHASLGLSHNNRYKRTGKVADLVKAIEYFTHAIDLTPDGHPDLPDRHASLGVSYTDRYRRTGDVADLVKAIKCNTHALALTPDGHPRLPDRHANLGISYGDRYRRTGDVADLVKAIECFTRALDLTPDGHPDLPDRHASLGVSYADRYQRTGEVADLAKAIECNTRALDLTPDGHPSLSDRHANLGISYGDRYRRTGDVADLAKAIECNTHALTLTPDGHPRLPDRHASLGVSYGDRYKRTGNVADLAKAIECDTRALDLTPDGHPSLPDRHASLGASYGEQHWRMGEMADLGKAIECFTLALDLTPDGHPDLPDRHANLGVSYGVRYQRTGEMVDLGKAIECLTWALDLTSDGHPDLPDRHASLGVSYGNQYRRTGDVADLAKVIKCFTLALNLTPDGHPDLSDRHASLGVSYSDRYTRTGEVADLAKAVECKTRALDLTPDGHPRLPDRHASLGVSYTDRYRRTGDVADLAKAIECKTRALDVTPDSHPSLADRHASLGVSYSDRYRRTGDVADLVKGIECYTRALDLTPDGHPSLADRHASLGVSYSDRYTRTGDVADLVKAIECNTRALDLTPDGHPRLPDRHASLGVSYTDRYRRMGDVADLAKAVECNTLALDLTPDGHPSLADRHASLGVSYSHRFKRTGKVADLVKAIECYIRALDLTPGGHPSLADRHANLAVSYSHRYKRMGEVADLAKAIKCNTDALDLTPDGHPSLADRHASLGVLYTDLHERTGEVADLAKAIECNTRALDLTPDGHPRLPERHASLGVSYTNRYRRSGDVADLAKAIECFTRALDLTPDGHPDLPDRHASLGVSYAYRYKRTGQIADLAKAMEYDTRALDLTPDGHPDLSERHSHWAYISHLRYQHTRDSSHLATSLRSFRMSSQLLTGPPRVVFRNAHRWAALASKHPYLSPIEAFRATIDLLPHYIWLGSTSAQRYQDLSVTKNLAIRAASTAIQTSEYGLALEWLEHARCVVWNQSLMLRTPLDDLTALHPDLASQLQQTSHELHQAASGASPSGGDPSGTHTPERRHHLAEQYAKLLEQVRQHRGFEHFLLPIKFDRLLRAARYGPVVVINCHEAYCDALFILPGRDHVSHLSLPKFDQQKAQKARSEIERLLRDKGIRERTYRIKFRRLGDTEPDAGPVLASLWHDVVRPVLDHLGYMNDHSSGALPHITWCPTGIMSFLPLHAAGDYDQPRSRVFDYAISSYTPTLAALLSSGPRPLNQATKVLAIGQTNTPGCSSLPGTAEELAYLESHTRGKASYSQLVEHEATATTVLNAMEQHDWVHLACHAHQNLKDPTQSGFYLHGGTLDLPAINQRTFRNKGLAFLSACQTAAGDKELPDEAIHLASGMLMAGYPSVIATMWSVMDEDAPFVADKVYARLMQDGQVGSGEAGKALHDAVAGLREKVGEKEFARWLISQDVHEGYQISTTISSTTNPVRPRCQHRRRNSLTPSVRREQPQLGSSPLAGAPYSPDGTGNAVEHTSALEEEIERRRSVLPGINTDDLARLAMLSPSTPALSYSSSPSPSRQGSIEPNTEHQGPRRARPSFISLAPQKSYESLAPPTPTSPTLRARHSSPHLAVEAKSSPPHATPTSSPGPATANWMTAAASPSFSRIAARGSGITLPVKASSRAGQQIRMRSDPSRPATSAVLSSAEPQSLPKPRSLNSLRSMSRLLRVNGATVNDKDALTVSDSRPSPGCQSRASSFRSGVSHEEVESRRHTPHSSGPATPDSSTNYEQRPVPAVAESSRFSEDAEMEGTQVQLKLESEGRQNRVKRLWSKVRRWRGH</sequence>